<reference evidence="1 2" key="1">
    <citation type="journal article" date="2018" name="Biotechnol. Biofuels">
        <title>Integrative visual omics of the white-rot fungus Polyporus brumalis exposes the biotechnological potential of its oxidative enzymes for delignifying raw plant biomass.</title>
        <authorList>
            <person name="Miyauchi S."/>
            <person name="Rancon A."/>
            <person name="Drula E."/>
            <person name="Hage H."/>
            <person name="Chaduli D."/>
            <person name="Favel A."/>
            <person name="Grisel S."/>
            <person name="Henrissat B."/>
            <person name="Herpoel-Gimbert I."/>
            <person name="Ruiz-Duenas F.J."/>
            <person name="Chevret D."/>
            <person name="Hainaut M."/>
            <person name="Lin J."/>
            <person name="Wang M."/>
            <person name="Pangilinan J."/>
            <person name="Lipzen A."/>
            <person name="Lesage-Meessen L."/>
            <person name="Navarro D."/>
            <person name="Riley R."/>
            <person name="Grigoriev I.V."/>
            <person name="Zhou S."/>
            <person name="Raouche S."/>
            <person name="Rosso M.N."/>
        </authorList>
    </citation>
    <scope>NUCLEOTIDE SEQUENCE [LARGE SCALE GENOMIC DNA]</scope>
    <source>
        <strain evidence="1 2">BRFM 1820</strain>
    </source>
</reference>
<dbReference type="Proteomes" id="UP000256964">
    <property type="component" value="Unassembled WGS sequence"/>
</dbReference>
<organism evidence="1 2">
    <name type="scientific">Lentinus brumalis</name>
    <dbReference type="NCBI Taxonomy" id="2498619"/>
    <lineage>
        <taxon>Eukaryota</taxon>
        <taxon>Fungi</taxon>
        <taxon>Dikarya</taxon>
        <taxon>Basidiomycota</taxon>
        <taxon>Agaricomycotina</taxon>
        <taxon>Agaricomycetes</taxon>
        <taxon>Polyporales</taxon>
        <taxon>Polyporaceae</taxon>
        <taxon>Lentinus</taxon>
    </lineage>
</organism>
<name>A0A371CVV3_9APHY</name>
<dbReference type="OrthoDB" id="2748713at2759"/>
<evidence type="ECO:0000313" key="2">
    <source>
        <dbReference type="Proteomes" id="UP000256964"/>
    </source>
</evidence>
<sequence>MTHLTMCLHYYSEDTSLPGWVDRTSLKTVLHLRGGVFWKLIFASIRHLRLTRLRVIFHCDIRGPESTPAYCEGLIESARNVDFRTAAATLSHGNSTLQYVFTTTTGYIDGGDHPPDGWLRTGGWRMVAGRDGEMGEMDELNSEIAKLVISREELDLCRRTIRSGSYSIEAERAGIAPAVIGWLHR</sequence>
<dbReference type="EMBL" id="KZ857450">
    <property type="protein sequence ID" value="RDX44406.1"/>
    <property type="molecule type" value="Genomic_DNA"/>
</dbReference>
<accession>A0A371CVV3</accession>
<proteinExistence type="predicted"/>
<dbReference type="AlphaFoldDB" id="A0A371CVV3"/>
<gene>
    <name evidence="1" type="ORF">OH76DRAFT_1098558</name>
</gene>
<keyword evidence="2" id="KW-1185">Reference proteome</keyword>
<evidence type="ECO:0000313" key="1">
    <source>
        <dbReference type="EMBL" id="RDX44406.1"/>
    </source>
</evidence>
<protein>
    <submittedName>
        <fullName evidence="1">Uncharacterized protein</fullName>
    </submittedName>
</protein>